<dbReference type="AlphaFoldDB" id="A0AAE0VUL9"/>
<reference evidence="4" key="1">
    <citation type="journal article" date="2021" name="Genome Biol. Evol.">
        <title>A High-Quality Reference Genome for a Parasitic Bivalve with Doubly Uniparental Inheritance (Bivalvia: Unionida).</title>
        <authorList>
            <person name="Smith C.H."/>
        </authorList>
    </citation>
    <scope>NUCLEOTIDE SEQUENCE</scope>
    <source>
        <strain evidence="4">CHS0354</strain>
    </source>
</reference>
<dbReference type="EMBL" id="JAEAOA010000985">
    <property type="protein sequence ID" value="KAK3589802.1"/>
    <property type="molecule type" value="Genomic_DNA"/>
</dbReference>
<reference evidence="4" key="3">
    <citation type="submission" date="2023-05" db="EMBL/GenBank/DDBJ databases">
        <authorList>
            <person name="Smith C.H."/>
        </authorList>
    </citation>
    <scope>NUCLEOTIDE SEQUENCE</scope>
    <source>
        <strain evidence="4">CHS0354</strain>
        <tissue evidence="4">Mantle</tissue>
    </source>
</reference>
<evidence type="ECO:0000313" key="5">
    <source>
        <dbReference type="Proteomes" id="UP001195483"/>
    </source>
</evidence>
<dbReference type="InterPro" id="IPR035914">
    <property type="entry name" value="Sperma_CUB_dom_sf"/>
</dbReference>
<gene>
    <name evidence="4" type="ORF">CHS0354_015806</name>
</gene>
<proteinExistence type="predicted"/>
<dbReference type="CDD" id="cd00041">
    <property type="entry name" value="CUB"/>
    <property type="match status" value="1"/>
</dbReference>
<evidence type="ECO:0000313" key="4">
    <source>
        <dbReference type="EMBL" id="KAK3589802.1"/>
    </source>
</evidence>
<evidence type="ECO:0000256" key="1">
    <source>
        <dbReference type="ARBA" id="ARBA00023157"/>
    </source>
</evidence>
<dbReference type="Pfam" id="PF00431">
    <property type="entry name" value="CUB"/>
    <property type="match status" value="1"/>
</dbReference>
<accession>A0AAE0VUL9</accession>
<dbReference type="PANTHER" id="PTHR24652">
    <property type="entry name" value="LOW-DENSITY LIPOPROTEIN RECEPTOR CLASS A DOMAIN-CONTAINING PROTEIN 2"/>
    <property type="match status" value="1"/>
</dbReference>
<sequence length="171" mass="19036">MESLTYVTALLFLVGLSSIGVSGIPYYYMTNYCGQNFSMSYYGTETGRLRLTTLSSYQPMSCILTIVAPSIYDRIMFYFENVDIKSTMYCSDDSLQLFDGPNILSPRLSGLSYKICGYSKPGGVYTTTGKTLTLQFTSRSGSFLDSGFDAVFTAYHLVRYFGGFHKDMPVG</sequence>
<dbReference type="SMART" id="SM00042">
    <property type="entry name" value="CUB"/>
    <property type="match status" value="1"/>
</dbReference>
<evidence type="ECO:0000259" key="3">
    <source>
        <dbReference type="PROSITE" id="PS01180"/>
    </source>
</evidence>
<dbReference type="SUPFAM" id="SSF49854">
    <property type="entry name" value="Spermadhesin, CUB domain"/>
    <property type="match status" value="1"/>
</dbReference>
<keyword evidence="5" id="KW-1185">Reference proteome</keyword>
<dbReference type="Gene3D" id="2.60.120.290">
    <property type="entry name" value="Spermadhesin, CUB domain"/>
    <property type="match status" value="1"/>
</dbReference>
<name>A0AAE0VUL9_9BIVA</name>
<dbReference type="InterPro" id="IPR000859">
    <property type="entry name" value="CUB_dom"/>
</dbReference>
<protein>
    <recommendedName>
        <fullName evidence="3">CUB domain-containing protein</fullName>
    </recommendedName>
</protein>
<comment type="caution">
    <text evidence="2">Lacks conserved residue(s) required for the propagation of feature annotation.</text>
</comment>
<dbReference type="Proteomes" id="UP001195483">
    <property type="component" value="Unassembled WGS sequence"/>
</dbReference>
<comment type="caution">
    <text evidence="4">The sequence shown here is derived from an EMBL/GenBank/DDBJ whole genome shotgun (WGS) entry which is preliminary data.</text>
</comment>
<evidence type="ECO:0000256" key="2">
    <source>
        <dbReference type="PROSITE-ProRule" id="PRU00059"/>
    </source>
</evidence>
<dbReference type="PROSITE" id="PS01180">
    <property type="entry name" value="CUB"/>
    <property type="match status" value="1"/>
</dbReference>
<organism evidence="4 5">
    <name type="scientific">Potamilus streckersoni</name>
    <dbReference type="NCBI Taxonomy" id="2493646"/>
    <lineage>
        <taxon>Eukaryota</taxon>
        <taxon>Metazoa</taxon>
        <taxon>Spiralia</taxon>
        <taxon>Lophotrochozoa</taxon>
        <taxon>Mollusca</taxon>
        <taxon>Bivalvia</taxon>
        <taxon>Autobranchia</taxon>
        <taxon>Heteroconchia</taxon>
        <taxon>Palaeoheterodonta</taxon>
        <taxon>Unionida</taxon>
        <taxon>Unionoidea</taxon>
        <taxon>Unionidae</taxon>
        <taxon>Ambleminae</taxon>
        <taxon>Lampsilini</taxon>
        <taxon>Potamilus</taxon>
    </lineage>
</organism>
<dbReference type="InterPro" id="IPR042333">
    <property type="entry name" value="LRAD2/Mig-13-like"/>
</dbReference>
<keyword evidence="1" id="KW-1015">Disulfide bond</keyword>
<dbReference type="PANTHER" id="PTHR24652:SF69">
    <property type="entry name" value="CUB DOMAIN-CONTAINING PROTEIN"/>
    <property type="match status" value="1"/>
</dbReference>
<reference evidence="4" key="2">
    <citation type="journal article" date="2021" name="Genome Biol. Evol.">
        <title>Developing a high-quality reference genome for a parasitic bivalve with doubly uniparental inheritance (Bivalvia: Unionida).</title>
        <authorList>
            <person name="Smith C.H."/>
        </authorList>
    </citation>
    <scope>NUCLEOTIDE SEQUENCE</scope>
    <source>
        <strain evidence="4">CHS0354</strain>
        <tissue evidence="4">Mantle</tissue>
    </source>
</reference>
<feature type="domain" description="CUB" evidence="3">
    <location>
        <begin position="33"/>
        <end position="155"/>
    </location>
</feature>